<dbReference type="EMBL" id="QWGE01000002">
    <property type="protein sequence ID" value="RIJ41529.1"/>
    <property type="molecule type" value="Genomic_DNA"/>
</dbReference>
<keyword evidence="3" id="KW-1185">Reference proteome</keyword>
<keyword evidence="1" id="KW-0732">Signal</keyword>
<evidence type="ECO:0000256" key="1">
    <source>
        <dbReference type="SAM" id="SignalP"/>
    </source>
</evidence>
<evidence type="ECO:0008006" key="4">
    <source>
        <dbReference type="Google" id="ProtNLM"/>
    </source>
</evidence>
<reference evidence="3" key="1">
    <citation type="submission" date="2018-08" db="EMBL/GenBank/DDBJ databases">
        <title>Mucilaginibacter sp. MYSH2.</title>
        <authorList>
            <person name="Seo T."/>
        </authorList>
    </citation>
    <scope>NUCLEOTIDE SEQUENCE [LARGE SCALE GENOMIC DNA]</scope>
    <source>
        <strain evidence="3">KIRAN</strain>
    </source>
</reference>
<evidence type="ECO:0000313" key="3">
    <source>
        <dbReference type="Proteomes" id="UP000266005"/>
    </source>
</evidence>
<comment type="caution">
    <text evidence="2">The sequence shown here is derived from an EMBL/GenBank/DDBJ whole genome shotgun (WGS) entry which is preliminary data.</text>
</comment>
<protein>
    <recommendedName>
        <fullName evidence="4">DUF922 domain-containing protein</fullName>
    </recommendedName>
</protein>
<dbReference type="RefSeq" id="WP_119431277.1">
    <property type="nucleotide sequence ID" value="NZ_QWGE01000002.1"/>
</dbReference>
<gene>
    <name evidence="2" type="ORF">D1627_05695</name>
</gene>
<dbReference type="OrthoDB" id="5431540at2"/>
<dbReference type="Proteomes" id="UP000266005">
    <property type="component" value="Unassembled WGS sequence"/>
</dbReference>
<feature type="signal peptide" evidence="1">
    <location>
        <begin position="1"/>
        <end position="22"/>
    </location>
</feature>
<organism evidence="2 3">
    <name type="scientific">Pontibacter oryzae</name>
    <dbReference type="NCBI Taxonomy" id="2304593"/>
    <lineage>
        <taxon>Bacteria</taxon>
        <taxon>Pseudomonadati</taxon>
        <taxon>Bacteroidota</taxon>
        <taxon>Cytophagia</taxon>
        <taxon>Cytophagales</taxon>
        <taxon>Hymenobacteraceae</taxon>
        <taxon>Pontibacter</taxon>
    </lineage>
</organism>
<name>A0A399SFD8_9BACT</name>
<dbReference type="AlphaFoldDB" id="A0A399SFD8"/>
<accession>A0A399SFD8</accession>
<evidence type="ECO:0000313" key="2">
    <source>
        <dbReference type="EMBL" id="RIJ41529.1"/>
    </source>
</evidence>
<proteinExistence type="predicted"/>
<feature type="chain" id="PRO_5017220892" description="DUF922 domain-containing protein" evidence="1">
    <location>
        <begin position="23"/>
        <end position="355"/>
    </location>
</feature>
<sequence length="355" mass="40065">MRIILSLLTFSLLLILAPAASAEAGGNTPLVLKHEPLPFTPKEFYIAEVIDERPDKSSVAQLIPEGKLDLAGGGHKAVQQFILANLKRNANLRPITVRLKELRLSEKAEAPGRVKGEAVVVMDFELKLNEDETVPLTQYRGGLRYDRPANQQNVAEPALRKTLVQSMVFLNNWMDEQAASNPKLATSIKVIFTDHPEKETNDTVFYTSKRPLTWSDFKGSPSKPSKYAAAIFPSFSYDGRTEVKNGTLLLYLNLKVYMLQSSSWAKAGTLDAYGLNHEQKHFDIAKLVAERFKQKITPDILSVADYNSIIQYHFIESFREMNQLQEKYDAETQHGLNKTAQEQWNKRVAEELGRL</sequence>